<reference evidence="1 2" key="1">
    <citation type="journal article" date="2022" name="New Phytol.">
        <title>Ecological generalism drives hyperdiversity of secondary metabolite gene clusters in xylarialean endophytes.</title>
        <authorList>
            <person name="Franco M.E.E."/>
            <person name="Wisecaver J.H."/>
            <person name="Arnold A.E."/>
            <person name="Ju Y.M."/>
            <person name="Slot J.C."/>
            <person name="Ahrendt S."/>
            <person name="Moore L.P."/>
            <person name="Eastman K.E."/>
            <person name="Scott K."/>
            <person name="Konkel Z."/>
            <person name="Mondo S.J."/>
            <person name="Kuo A."/>
            <person name="Hayes R.D."/>
            <person name="Haridas S."/>
            <person name="Andreopoulos B."/>
            <person name="Riley R."/>
            <person name="LaButti K."/>
            <person name="Pangilinan J."/>
            <person name="Lipzen A."/>
            <person name="Amirebrahimi M."/>
            <person name="Yan J."/>
            <person name="Adam C."/>
            <person name="Keymanesh K."/>
            <person name="Ng V."/>
            <person name="Louie K."/>
            <person name="Northen T."/>
            <person name="Drula E."/>
            <person name="Henrissat B."/>
            <person name="Hsieh H.M."/>
            <person name="Youens-Clark K."/>
            <person name="Lutzoni F."/>
            <person name="Miadlikowska J."/>
            <person name="Eastwood D.C."/>
            <person name="Hamelin R.C."/>
            <person name="Grigoriev I.V."/>
            <person name="U'Ren J.M."/>
        </authorList>
    </citation>
    <scope>NUCLEOTIDE SEQUENCE [LARGE SCALE GENOMIC DNA]</scope>
    <source>
        <strain evidence="1 2">CBS 119005</strain>
    </source>
</reference>
<protein>
    <submittedName>
        <fullName evidence="1">NAD(P)-binding protein</fullName>
    </submittedName>
</protein>
<dbReference type="EMBL" id="MU393581">
    <property type="protein sequence ID" value="KAI4860588.1"/>
    <property type="molecule type" value="Genomic_DNA"/>
</dbReference>
<accession>A0ACB9YMJ4</accession>
<evidence type="ECO:0000313" key="1">
    <source>
        <dbReference type="EMBL" id="KAI4860588.1"/>
    </source>
</evidence>
<sequence>MSTITKVALAGARGNIGGPVLDQLLKAGFQVTVLTREGGSATFPSAVTVKHVDYDSVESLTAALQGQDALVVTITTSAIGKEYNLIEASIKAGVKRFIPSEFGSDTFNEKLSKLPGYKAKVDIHEALRKAARESSLTWTSVVNGPFLDWGISASFLLNAKDRTIEYPDGGNHQFSATTLESIGKAVAGVLKNPEQTKNRPVYVQDVAITQRQLGDLVKKFVGADGWKETVSSIDEAVQQVWDEVKKAEPNPGPVFFGTLKAAIWGGDAYNSRFQKLDNELLGIKGLSPAELEAVVAKNIPK</sequence>
<name>A0ACB9YMJ4_9PEZI</name>
<keyword evidence="2" id="KW-1185">Reference proteome</keyword>
<dbReference type="Proteomes" id="UP001497700">
    <property type="component" value="Unassembled WGS sequence"/>
</dbReference>
<comment type="caution">
    <text evidence="1">The sequence shown here is derived from an EMBL/GenBank/DDBJ whole genome shotgun (WGS) entry which is preliminary data.</text>
</comment>
<proteinExistence type="predicted"/>
<gene>
    <name evidence="1" type="ORF">F4820DRAFT_436467</name>
</gene>
<evidence type="ECO:0000313" key="2">
    <source>
        <dbReference type="Proteomes" id="UP001497700"/>
    </source>
</evidence>
<organism evidence="1 2">
    <name type="scientific">Hypoxylon rubiginosum</name>
    <dbReference type="NCBI Taxonomy" id="110542"/>
    <lineage>
        <taxon>Eukaryota</taxon>
        <taxon>Fungi</taxon>
        <taxon>Dikarya</taxon>
        <taxon>Ascomycota</taxon>
        <taxon>Pezizomycotina</taxon>
        <taxon>Sordariomycetes</taxon>
        <taxon>Xylariomycetidae</taxon>
        <taxon>Xylariales</taxon>
        <taxon>Hypoxylaceae</taxon>
        <taxon>Hypoxylon</taxon>
    </lineage>
</organism>